<dbReference type="SUPFAM" id="SSF47413">
    <property type="entry name" value="lambda repressor-like DNA-binding domains"/>
    <property type="match status" value="1"/>
</dbReference>
<dbReference type="PROSITE" id="PS50943">
    <property type="entry name" value="HTH_CROC1"/>
    <property type="match status" value="1"/>
</dbReference>
<dbReference type="SMART" id="SM00530">
    <property type="entry name" value="HTH_XRE"/>
    <property type="match status" value="1"/>
</dbReference>
<dbReference type="Gene3D" id="1.10.260.40">
    <property type="entry name" value="lambda repressor-like DNA-binding domains"/>
    <property type="match status" value="1"/>
</dbReference>
<feature type="domain" description="HTH cro/C1-type" evidence="1">
    <location>
        <begin position="10"/>
        <end position="64"/>
    </location>
</feature>
<dbReference type="eggNOG" id="COG0242">
    <property type="taxonomic scope" value="Bacteria"/>
</dbReference>
<gene>
    <name evidence="2" type="ORF">MB27_01960</name>
</gene>
<sequence length="300" mass="34415">MTRMTFPETLTRLREAHGLNKKQLARLIGFDPSYVSHMESGRHRPTYEFAVRADTVLHAEGTLVSAFLGTADDPAAAVPADRRSLPGISPGLVVHHERAELSRNDSGFYLIAIQREIHNSSQQPVTRFPVHIEVDVYPADPRRSRLFYRDNPVTLDELDFRAAFNGEPTRWDLVRDRDAYKKLHVRFEPHGMLTPLYPGESAMIETRYRVPCTKWGDWFEREIRWPTEHLSVSIGFPERLGVRLTAHEVTWGGDRALPTRIVSRVAGGMRYYDWSTTRPALTNQYRFAWQLGSRQSAASE</sequence>
<reference evidence="2 3" key="1">
    <citation type="submission" date="2014-10" db="EMBL/GenBank/DDBJ databases">
        <title>Draft genome sequence of Actinoplanes utahensis NRRL 12052.</title>
        <authorList>
            <person name="Velasco-Bucheli B."/>
            <person name="del Cerro C."/>
            <person name="Hormigo D."/>
            <person name="Garcia J.L."/>
            <person name="Acebal C."/>
            <person name="Arroyo M."/>
            <person name="de la Mata I."/>
        </authorList>
    </citation>
    <scope>NUCLEOTIDE SEQUENCE [LARGE SCALE GENOMIC DNA]</scope>
    <source>
        <strain evidence="2 3">NRRL 12052</strain>
    </source>
</reference>
<dbReference type="GO" id="GO:0003677">
    <property type="term" value="F:DNA binding"/>
    <property type="evidence" value="ECO:0007669"/>
    <property type="project" value="InterPro"/>
</dbReference>
<dbReference type="CDD" id="cd00093">
    <property type="entry name" value="HTH_XRE"/>
    <property type="match status" value="1"/>
</dbReference>
<evidence type="ECO:0000259" key="1">
    <source>
        <dbReference type="PROSITE" id="PS50943"/>
    </source>
</evidence>
<proteinExistence type="predicted"/>
<protein>
    <recommendedName>
        <fullName evidence="1">HTH cro/C1-type domain-containing protein</fullName>
    </recommendedName>
</protein>
<accession>A0A0A6UVF6</accession>
<dbReference type="InterPro" id="IPR001387">
    <property type="entry name" value="Cro/C1-type_HTH"/>
</dbReference>
<dbReference type="STRING" id="1869.MB27_01960"/>
<evidence type="ECO:0000313" key="3">
    <source>
        <dbReference type="Proteomes" id="UP000054537"/>
    </source>
</evidence>
<organism evidence="2 3">
    <name type="scientific">Actinoplanes utahensis</name>
    <dbReference type="NCBI Taxonomy" id="1869"/>
    <lineage>
        <taxon>Bacteria</taxon>
        <taxon>Bacillati</taxon>
        <taxon>Actinomycetota</taxon>
        <taxon>Actinomycetes</taxon>
        <taxon>Micromonosporales</taxon>
        <taxon>Micromonosporaceae</taxon>
        <taxon>Actinoplanes</taxon>
    </lineage>
</organism>
<comment type="caution">
    <text evidence="2">The sequence shown here is derived from an EMBL/GenBank/DDBJ whole genome shotgun (WGS) entry which is preliminary data.</text>
</comment>
<dbReference type="Proteomes" id="UP000054537">
    <property type="component" value="Unassembled WGS sequence"/>
</dbReference>
<evidence type="ECO:0000313" key="2">
    <source>
        <dbReference type="EMBL" id="KHD78893.1"/>
    </source>
</evidence>
<dbReference type="Pfam" id="PF13560">
    <property type="entry name" value="HTH_31"/>
    <property type="match status" value="1"/>
</dbReference>
<dbReference type="InterPro" id="IPR010982">
    <property type="entry name" value="Lambda_DNA-bd_dom_sf"/>
</dbReference>
<dbReference type="AlphaFoldDB" id="A0A0A6UVF6"/>
<dbReference type="EMBL" id="JRTT01000002">
    <property type="protein sequence ID" value="KHD78893.1"/>
    <property type="molecule type" value="Genomic_DNA"/>
</dbReference>
<keyword evidence="3" id="KW-1185">Reference proteome</keyword>
<name>A0A0A6UVF6_ACTUT</name>